<protein>
    <recommendedName>
        <fullName evidence="3">DUF2063 domain-containing protein</fullName>
    </recommendedName>
</protein>
<organism evidence="1 2">
    <name type="scientific">Caulobacter hibisci</name>
    <dbReference type="NCBI Taxonomy" id="2035993"/>
    <lineage>
        <taxon>Bacteria</taxon>
        <taxon>Pseudomonadati</taxon>
        <taxon>Pseudomonadota</taxon>
        <taxon>Alphaproteobacteria</taxon>
        <taxon>Caulobacterales</taxon>
        <taxon>Caulobacteraceae</taxon>
        <taxon>Caulobacter</taxon>
    </lineage>
</organism>
<gene>
    <name evidence="1" type="ORF">I4Q42_25555</name>
</gene>
<dbReference type="EMBL" id="JADWOX010000036">
    <property type="protein sequence ID" value="MBI1687052.1"/>
    <property type="molecule type" value="Genomic_DNA"/>
</dbReference>
<name>A0ABS0T872_9CAUL</name>
<evidence type="ECO:0000313" key="1">
    <source>
        <dbReference type="EMBL" id="MBI1687052.1"/>
    </source>
</evidence>
<dbReference type="RefSeq" id="WP_198578933.1">
    <property type="nucleotide sequence ID" value="NZ_JADWOX010000036.1"/>
</dbReference>
<dbReference type="Proteomes" id="UP000639859">
    <property type="component" value="Unassembled WGS sequence"/>
</dbReference>
<evidence type="ECO:0000313" key="2">
    <source>
        <dbReference type="Proteomes" id="UP000639859"/>
    </source>
</evidence>
<comment type="caution">
    <text evidence="1">The sequence shown here is derived from an EMBL/GenBank/DDBJ whole genome shotgun (WGS) entry which is preliminary data.</text>
</comment>
<proteinExistence type="predicted"/>
<keyword evidence="2" id="KW-1185">Reference proteome</keyword>
<reference evidence="1 2" key="1">
    <citation type="submission" date="2020-11" db="EMBL/GenBank/DDBJ databases">
        <title>genome sequence of strain KACC 18849.</title>
        <authorList>
            <person name="Gao J."/>
            <person name="Zhang X."/>
        </authorList>
    </citation>
    <scope>NUCLEOTIDE SEQUENCE [LARGE SCALE GENOMIC DNA]</scope>
    <source>
        <strain evidence="1 2">KACC 18849</strain>
    </source>
</reference>
<accession>A0ABS0T872</accession>
<sequence length="255" mass="28992">MARSIPQWFLLYHALDQQIMERVAKAAHDAVLDRQVQLAPFRALYFFQDSLNLAREANRTGLHANALALTRQCVEAIGVVELGICERPGAEAQLMRWAQDDLKPGNLRKWLDQFAWAAYGEGLWTETWSQFMGQFTKALQPYAHYGRDLAQWQMSLVHVMTPVEPGQPIEAALAFRPGVCDEQLATRITLFHGLLFYVLGRIWIAAHPSDIEFATQIKDFGRALGQSAYLDGHQSDWGQQFWAMMWASDGQIVLE</sequence>
<evidence type="ECO:0008006" key="3">
    <source>
        <dbReference type="Google" id="ProtNLM"/>
    </source>
</evidence>